<protein>
    <submittedName>
        <fullName evidence="11">T9SS type A sorting domain-containing protein</fullName>
    </submittedName>
</protein>
<comment type="subunit">
    <text evidence="3">Homotrimer.</text>
</comment>
<evidence type="ECO:0000256" key="1">
    <source>
        <dbReference type="ARBA" id="ARBA00002219"/>
    </source>
</evidence>
<dbReference type="Pfam" id="PF22633">
    <property type="entry name" value="F5_F8_type_C_2"/>
    <property type="match status" value="1"/>
</dbReference>
<dbReference type="PANTHER" id="PTHR45713:SF6">
    <property type="entry name" value="F5_8 TYPE C DOMAIN-CONTAINING PROTEIN"/>
    <property type="match status" value="1"/>
</dbReference>
<keyword evidence="6" id="KW-0430">Lectin</keyword>
<dbReference type="SMART" id="SM00606">
    <property type="entry name" value="CBD_IV"/>
    <property type="match status" value="1"/>
</dbReference>
<evidence type="ECO:0000313" key="11">
    <source>
        <dbReference type="EMBL" id="MBP0903827.1"/>
    </source>
</evidence>
<evidence type="ECO:0000259" key="10">
    <source>
        <dbReference type="PROSITE" id="PS51175"/>
    </source>
</evidence>
<dbReference type="Pfam" id="PF03422">
    <property type="entry name" value="CBM_6"/>
    <property type="match status" value="1"/>
</dbReference>
<dbReference type="PANTHER" id="PTHR45713">
    <property type="entry name" value="FTP DOMAIN-CONTAINING PROTEIN"/>
    <property type="match status" value="1"/>
</dbReference>
<dbReference type="InterPro" id="IPR051941">
    <property type="entry name" value="BG_Antigen-Binding_Lectin"/>
</dbReference>
<dbReference type="InterPro" id="IPR026444">
    <property type="entry name" value="Secre_tail"/>
</dbReference>
<dbReference type="InterPro" id="IPR006585">
    <property type="entry name" value="FTP1"/>
</dbReference>
<keyword evidence="12" id="KW-1185">Reference proteome</keyword>
<name>A0ABS4BTA8_9FLAO</name>
<evidence type="ECO:0000256" key="6">
    <source>
        <dbReference type="ARBA" id="ARBA00022734"/>
    </source>
</evidence>
<comment type="caution">
    <text evidence="11">The sequence shown here is derived from an EMBL/GenBank/DDBJ whole genome shotgun (WGS) entry which is preliminary data.</text>
</comment>
<evidence type="ECO:0000256" key="2">
    <source>
        <dbReference type="ARBA" id="ARBA00010147"/>
    </source>
</evidence>
<evidence type="ECO:0000256" key="7">
    <source>
        <dbReference type="ARBA" id="ARBA00022837"/>
    </source>
</evidence>
<dbReference type="RefSeq" id="WP_209654473.1">
    <property type="nucleotide sequence ID" value="NZ_JAGJCB010000006.1"/>
</dbReference>
<dbReference type="Gene3D" id="2.60.120.260">
    <property type="entry name" value="Galactose-binding domain-like"/>
    <property type="match status" value="2"/>
</dbReference>
<evidence type="ECO:0000256" key="9">
    <source>
        <dbReference type="ARBA" id="ARBA00023239"/>
    </source>
</evidence>
<comment type="similarity">
    <text evidence="2">Belongs to the fucolectin family.</text>
</comment>
<dbReference type="Proteomes" id="UP000670776">
    <property type="component" value="Unassembled WGS sequence"/>
</dbReference>
<dbReference type="Gene3D" id="1.50.10.100">
    <property type="entry name" value="Chondroitin AC/alginate lyase"/>
    <property type="match status" value="1"/>
</dbReference>
<dbReference type="Pfam" id="PF18962">
    <property type="entry name" value="Por_Secre_tail"/>
    <property type="match status" value="1"/>
</dbReference>
<comment type="function">
    <text evidence="1">Acts as a defensive agent. Recognizes blood group fucosylated oligosaccharides including A, B, H and Lewis B-type antigens. Does not recognize Lewis A antigen and has low affinity for monovalent haptens.</text>
</comment>
<dbReference type="EMBL" id="JAGJCB010000006">
    <property type="protein sequence ID" value="MBP0903827.1"/>
    <property type="molecule type" value="Genomic_DNA"/>
</dbReference>
<evidence type="ECO:0000313" key="12">
    <source>
        <dbReference type="Proteomes" id="UP000670776"/>
    </source>
</evidence>
<evidence type="ECO:0000256" key="3">
    <source>
        <dbReference type="ARBA" id="ARBA00011233"/>
    </source>
</evidence>
<dbReference type="InterPro" id="IPR008979">
    <property type="entry name" value="Galactose-bd-like_sf"/>
</dbReference>
<dbReference type="SUPFAM" id="SSF49785">
    <property type="entry name" value="Galactose-binding domain-like"/>
    <property type="match status" value="2"/>
</dbReference>
<sequence length="846" mass="94722">MVFVGISMSAQNFVHPGLSHKKSDLERMKHMAKTGMEPWGSSFALLQADAFSSYNYVVQGNTSMTELSNFALFRNDGYAAYHNALMWYITEDVRHAEKCVEIFNAWVNLKRVGSTLPLESGRVIWKFLEGAEIIKHTYSGWANSDIQKLEDMLVYPGYSSTTEPTSAIASNDVTFYWSMYNGDSARHGNQGLFAFRGVMAMGIFMDNELMYQRALRYLQGLPHLSEDLPYHPGPPINSGPNATSNEYYLEYSRNGHQNTIQDYGYNEVIANNIWENGQNQESSRDQSHALLGPSIINTICEMAWNQGDDIYSHLDNRLLLGYEHYFRYNLSLNHSFPDQTTPWEPTAENGEFIQRRDRSGRWHSLKINPWTGSDLTRLSRGGKNLAPVYEISLAHYKNRMNVETSKTKWLERGFALLEQGIGVENGSDPSDHPGYGGLKFRRVSPGDPISGFDSNGLPVFKIHDTSNIIEAENFDYFTTNGQGKTYNDLSSSNVIGEYRSDEDVDIKTCSEGGYAVTNIQNGEWLIYTLNVSTGGLYDISIRYASVNANGKIRINVSGDDLTSEVSVPFGGSNSTGLTDWKDLKVANSVRLSKGVYPMKIIFSGEDNSFDLNNIVLSLVEADPEPTNVAVDGVATQSSYRDRGHARNAIDGNRDGDHSLTESVTHTNNDLNAWWQVDLGKDKTISEISIFNRTDCCSDRLKNFTVYIIDSQGNITYSKIIDSYPNPSISLNTGNKVGQVVKIQLNGSGFLSLAEVEVYAKEELLSTLEIKANNVRIFPNPVDDNFIISNSKGSKIEIYDMLGKLSVKYSIESNNQSININNFKKGVYFVKVKSTKGTSFVKKIIKR</sequence>
<dbReference type="InterPro" id="IPR008929">
    <property type="entry name" value="Chondroitin_lyas"/>
</dbReference>
<gene>
    <name evidence="11" type="ORF">J8H85_08290</name>
</gene>
<dbReference type="CDD" id="cd04080">
    <property type="entry name" value="CBM6_cellulase-like"/>
    <property type="match status" value="1"/>
</dbReference>
<proteinExistence type="inferred from homology"/>
<keyword evidence="7" id="KW-0106">Calcium</keyword>
<evidence type="ECO:0000256" key="8">
    <source>
        <dbReference type="ARBA" id="ARBA00023157"/>
    </source>
</evidence>
<evidence type="ECO:0000256" key="5">
    <source>
        <dbReference type="ARBA" id="ARBA00022729"/>
    </source>
</evidence>
<organism evidence="11 12">
    <name type="scientific">Mariniflexile gromovii</name>
    <dbReference type="NCBI Taxonomy" id="362523"/>
    <lineage>
        <taxon>Bacteria</taxon>
        <taxon>Pseudomonadati</taxon>
        <taxon>Bacteroidota</taxon>
        <taxon>Flavobacteriia</taxon>
        <taxon>Flavobacteriales</taxon>
        <taxon>Flavobacteriaceae</taxon>
        <taxon>Mariniflexile</taxon>
    </lineage>
</organism>
<keyword evidence="9" id="KW-0456">Lyase</keyword>
<dbReference type="SUPFAM" id="SSF48230">
    <property type="entry name" value="Chondroitin AC/alginate lyase"/>
    <property type="match status" value="1"/>
</dbReference>
<dbReference type="PROSITE" id="PS51175">
    <property type="entry name" value="CBM6"/>
    <property type="match status" value="1"/>
</dbReference>
<reference evidence="11 12" key="1">
    <citation type="submission" date="2021-04" db="EMBL/GenBank/DDBJ databases">
        <title>Mariniflexile gromovii gen. nov., sp. nov., a gliding bacterium isolated from the sea urchin Strongylocentrotus intermedius.</title>
        <authorList>
            <person name="Ko S."/>
            <person name="Le V."/>
            <person name="Ahn C.-Y."/>
            <person name="Oh H.-M."/>
        </authorList>
    </citation>
    <scope>NUCLEOTIDE SEQUENCE [LARGE SCALE GENOMIC DNA]</scope>
    <source>
        <strain evidence="11 12">KCTC 12570</strain>
    </source>
</reference>
<dbReference type="InterPro" id="IPR008397">
    <property type="entry name" value="Alginate_lyase_dom"/>
</dbReference>
<dbReference type="InterPro" id="IPR005084">
    <property type="entry name" value="CBM6"/>
</dbReference>
<keyword evidence="4" id="KW-0479">Metal-binding</keyword>
<keyword evidence="8" id="KW-1015">Disulfide bond</keyword>
<dbReference type="NCBIfam" id="TIGR04183">
    <property type="entry name" value="Por_Secre_tail"/>
    <property type="match status" value="1"/>
</dbReference>
<dbReference type="SMART" id="SM00607">
    <property type="entry name" value="FTP"/>
    <property type="match status" value="1"/>
</dbReference>
<accession>A0ABS4BTA8</accession>
<dbReference type="Pfam" id="PF05426">
    <property type="entry name" value="Alginate_lyase"/>
    <property type="match status" value="1"/>
</dbReference>
<keyword evidence="5" id="KW-0732">Signal</keyword>
<dbReference type="InterPro" id="IPR006584">
    <property type="entry name" value="Cellulose-bd_IV"/>
</dbReference>
<evidence type="ECO:0000256" key="4">
    <source>
        <dbReference type="ARBA" id="ARBA00022723"/>
    </source>
</evidence>
<feature type="domain" description="CBM6" evidence="10">
    <location>
        <begin position="467"/>
        <end position="617"/>
    </location>
</feature>